<dbReference type="GO" id="GO:0035539">
    <property type="term" value="F:8-oxo-7,8-dihydrodeoxyguanosine triphosphate pyrophosphatase activity"/>
    <property type="evidence" value="ECO:0007669"/>
    <property type="project" value="UniProtKB-EC"/>
</dbReference>
<dbReference type="GO" id="GO:0006260">
    <property type="term" value="P:DNA replication"/>
    <property type="evidence" value="ECO:0007669"/>
    <property type="project" value="UniProtKB-KW"/>
</dbReference>
<dbReference type="GO" id="GO:0006281">
    <property type="term" value="P:DNA repair"/>
    <property type="evidence" value="ECO:0007669"/>
    <property type="project" value="UniProtKB-KW"/>
</dbReference>
<dbReference type="SUPFAM" id="SSF55811">
    <property type="entry name" value="Nudix"/>
    <property type="match status" value="1"/>
</dbReference>
<evidence type="ECO:0000256" key="15">
    <source>
        <dbReference type="ARBA" id="ARBA00041979"/>
    </source>
</evidence>
<accession>A0A245ZM66</accession>
<comment type="catalytic activity">
    <reaction evidence="10">
        <text>8-oxo-dGTP + H2O = 8-oxo-dGMP + diphosphate + H(+)</text>
        <dbReference type="Rhea" id="RHEA:31575"/>
        <dbReference type="ChEBI" id="CHEBI:15377"/>
        <dbReference type="ChEBI" id="CHEBI:15378"/>
        <dbReference type="ChEBI" id="CHEBI:33019"/>
        <dbReference type="ChEBI" id="CHEBI:63224"/>
        <dbReference type="ChEBI" id="CHEBI:77896"/>
        <dbReference type="EC" id="3.6.1.55"/>
    </reaction>
</comment>
<gene>
    <name evidence="19" type="primary">mutT</name>
    <name evidence="19" type="ORF">SPMU_18210</name>
</gene>
<dbReference type="GO" id="GO:0008413">
    <property type="term" value="F:8-oxo-7,8-dihydroguanosine triphosphate pyrophosphatase activity"/>
    <property type="evidence" value="ECO:0007669"/>
    <property type="project" value="TreeGrafter"/>
</dbReference>
<dbReference type="InterPro" id="IPR015797">
    <property type="entry name" value="NUDIX_hydrolase-like_dom_sf"/>
</dbReference>
<keyword evidence="6" id="KW-0227">DNA damage</keyword>
<evidence type="ECO:0000256" key="1">
    <source>
        <dbReference type="ARBA" id="ARBA00001946"/>
    </source>
</evidence>
<keyword evidence="5" id="KW-0479">Metal-binding</keyword>
<evidence type="ECO:0000256" key="13">
    <source>
        <dbReference type="ARBA" id="ARBA00040794"/>
    </source>
</evidence>
<dbReference type="InterPro" id="IPR020084">
    <property type="entry name" value="NUDIX_hydrolase_CS"/>
</dbReference>
<keyword evidence="7 17" id="KW-0378">Hydrolase</keyword>
<keyword evidence="9" id="KW-0234">DNA repair</keyword>
<proteinExistence type="inferred from homology"/>
<comment type="caution">
    <text evidence="19">The sequence shown here is derived from an EMBL/GenBank/DDBJ whole genome shotgun (WGS) entry which is preliminary data.</text>
</comment>
<evidence type="ECO:0000256" key="17">
    <source>
        <dbReference type="RuleBase" id="RU003476"/>
    </source>
</evidence>
<dbReference type="EMBL" id="NBBJ01000002">
    <property type="protein sequence ID" value="OWK30832.1"/>
    <property type="molecule type" value="Genomic_DNA"/>
</dbReference>
<dbReference type="PROSITE" id="PS51462">
    <property type="entry name" value="NUDIX"/>
    <property type="match status" value="1"/>
</dbReference>
<comment type="catalytic activity">
    <reaction evidence="11">
        <text>8-oxo-GTP + H2O = 8-oxo-GMP + diphosphate + H(+)</text>
        <dbReference type="Rhea" id="RHEA:67616"/>
        <dbReference type="ChEBI" id="CHEBI:15377"/>
        <dbReference type="ChEBI" id="CHEBI:15378"/>
        <dbReference type="ChEBI" id="CHEBI:33019"/>
        <dbReference type="ChEBI" id="CHEBI:143553"/>
        <dbReference type="ChEBI" id="CHEBI:145694"/>
    </reaction>
</comment>
<dbReference type="OrthoDB" id="9810648at2"/>
<evidence type="ECO:0000256" key="16">
    <source>
        <dbReference type="ARBA" id="ARBA00042798"/>
    </source>
</evidence>
<comment type="similarity">
    <text evidence="2 17">Belongs to the Nudix hydrolase family.</text>
</comment>
<evidence type="ECO:0000259" key="18">
    <source>
        <dbReference type="PROSITE" id="PS51462"/>
    </source>
</evidence>
<dbReference type="GO" id="GO:0044715">
    <property type="term" value="F:8-oxo-dGDP phosphatase activity"/>
    <property type="evidence" value="ECO:0007669"/>
    <property type="project" value="TreeGrafter"/>
</dbReference>
<sequence length="150" mass="16217">MINANPTETPIFLVVAAALIDRDQRIFVQQRATGKQHGGLWEFPGGKVEPGEAPEVALARELDEELGINVAPSALRPLSFATVSSADRHLLLLLYCAREWTGSPRAISAASTRWVHVESLRQLAMPPADLPLVDVLAQELSPIRCSSGNA</sequence>
<dbReference type="PRINTS" id="PR00502">
    <property type="entry name" value="NUDIXFAMILY"/>
</dbReference>
<dbReference type="Pfam" id="PF00293">
    <property type="entry name" value="NUDIX"/>
    <property type="match status" value="1"/>
</dbReference>
<evidence type="ECO:0000256" key="11">
    <source>
        <dbReference type="ARBA" id="ARBA00036904"/>
    </source>
</evidence>
<comment type="cofactor">
    <cofactor evidence="1">
        <name>Mg(2+)</name>
        <dbReference type="ChEBI" id="CHEBI:18420"/>
    </cofactor>
</comment>
<organism evidence="19 20">
    <name type="scientific">Sphingomonas mucosissima</name>
    <dbReference type="NCBI Taxonomy" id="370959"/>
    <lineage>
        <taxon>Bacteria</taxon>
        <taxon>Pseudomonadati</taxon>
        <taxon>Pseudomonadota</taxon>
        <taxon>Alphaproteobacteria</taxon>
        <taxon>Sphingomonadales</taxon>
        <taxon>Sphingomonadaceae</taxon>
        <taxon>Sphingomonas</taxon>
    </lineage>
</organism>
<dbReference type="PROSITE" id="PS00893">
    <property type="entry name" value="NUDIX_BOX"/>
    <property type="match status" value="1"/>
</dbReference>
<evidence type="ECO:0000256" key="6">
    <source>
        <dbReference type="ARBA" id="ARBA00022763"/>
    </source>
</evidence>
<dbReference type="Gene3D" id="3.90.79.10">
    <property type="entry name" value="Nucleoside Triphosphate Pyrophosphohydrolase"/>
    <property type="match status" value="1"/>
</dbReference>
<dbReference type="AlphaFoldDB" id="A0A245ZM66"/>
<name>A0A245ZM66_9SPHN</name>
<dbReference type="InterPro" id="IPR000086">
    <property type="entry name" value="NUDIX_hydrolase_dom"/>
</dbReference>
<keyword evidence="4" id="KW-0235">DNA replication</keyword>
<keyword evidence="8" id="KW-0460">Magnesium</keyword>
<evidence type="ECO:0000256" key="8">
    <source>
        <dbReference type="ARBA" id="ARBA00022842"/>
    </source>
</evidence>
<evidence type="ECO:0000313" key="19">
    <source>
        <dbReference type="EMBL" id="OWK30832.1"/>
    </source>
</evidence>
<evidence type="ECO:0000256" key="3">
    <source>
        <dbReference type="ARBA" id="ARBA00022457"/>
    </source>
</evidence>
<reference evidence="19 20" key="1">
    <citation type="submission" date="2017-03" db="EMBL/GenBank/DDBJ databases">
        <title>Genome sequence of Sphingomonas mucosissima DSM 17494.</title>
        <authorList>
            <person name="Poehlein A."/>
            <person name="Wuebbeler J.H."/>
            <person name="Steinbuechel A."/>
            <person name="Daniel R."/>
        </authorList>
    </citation>
    <scope>NUCLEOTIDE SEQUENCE [LARGE SCALE GENOMIC DNA]</scope>
    <source>
        <strain evidence="19 20">DSM 17494</strain>
    </source>
</reference>
<dbReference type="PANTHER" id="PTHR47707">
    <property type="entry name" value="8-OXO-DGTP DIPHOSPHATASE"/>
    <property type="match status" value="1"/>
</dbReference>
<evidence type="ECO:0000256" key="7">
    <source>
        <dbReference type="ARBA" id="ARBA00022801"/>
    </source>
</evidence>
<evidence type="ECO:0000256" key="5">
    <source>
        <dbReference type="ARBA" id="ARBA00022723"/>
    </source>
</evidence>
<dbReference type="GO" id="GO:0046872">
    <property type="term" value="F:metal ion binding"/>
    <property type="evidence" value="ECO:0007669"/>
    <property type="project" value="UniProtKB-KW"/>
</dbReference>
<evidence type="ECO:0000256" key="10">
    <source>
        <dbReference type="ARBA" id="ARBA00035861"/>
    </source>
</evidence>
<dbReference type="GO" id="GO:0044716">
    <property type="term" value="F:8-oxo-GDP phosphatase activity"/>
    <property type="evidence" value="ECO:0007669"/>
    <property type="project" value="TreeGrafter"/>
</dbReference>
<dbReference type="Proteomes" id="UP000197783">
    <property type="component" value="Unassembled WGS sequence"/>
</dbReference>
<dbReference type="InterPro" id="IPR047127">
    <property type="entry name" value="MutT-like"/>
</dbReference>
<evidence type="ECO:0000256" key="12">
    <source>
        <dbReference type="ARBA" id="ARBA00038905"/>
    </source>
</evidence>
<keyword evidence="20" id="KW-1185">Reference proteome</keyword>
<evidence type="ECO:0000256" key="14">
    <source>
        <dbReference type="ARBA" id="ARBA00041592"/>
    </source>
</evidence>
<feature type="domain" description="Nudix hydrolase" evidence="18">
    <location>
        <begin position="10"/>
        <end position="137"/>
    </location>
</feature>
<evidence type="ECO:0000313" key="20">
    <source>
        <dbReference type="Proteomes" id="UP000197783"/>
    </source>
</evidence>
<dbReference type="CDD" id="cd03425">
    <property type="entry name" value="NUDIX_MutT_NudA_like"/>
    <property type="match status" value="1"/>
</dbReference>
<evidence type="ECO:0000256" key="2">
    <source>
        <dbReference type="ARBA" id="ARBA00005582"/>
    </source>
</evidence>
<protein>
    <recommendedName>
        <fullName evidence="13">8-oxo-dGTP diphosphatase</fullName>
        <ecNumber evidence="12">3.6.1.55</ecNumber>
    </recommendedName>
    <alternativeName>
        <fullName evidence="16">7,8-dihydro-8-oxoguanine-triphosphatase</fullName>
    </alternativeName>
    <alternativeName>
        <fullName evidence="15">Mutator protein MutT</fullName>
    </alternativeName>
    <alternativeName>
        <fullName evidence="14">dGTP pyrophosphohydrolase</fullName>
    </alternativeName>
</protein>
<keyword evidence="3" id="KW-0515">Mutator protein</keyword>
<dbReference type="PANTHER" id="PTHR47707:SF1">
    <property type="entry name" value="NUDIX HYDROLASE FAMILY PROTEIN"/>
    <property type="match status" value="1"/>
</dbReference>
<evidence type="ECO:0000256" key="4">
    <source>
        <dbReference type="ARBA" id="ARBA00022705"/>
    </source>
</evidence>
<dbReference type="RefSeq" id="WP_088333523.1">
    <property type="nucleotide sequence ID" value="NZ_NBBJ01000002.1"/>
</dbReference>
<dbReference type="EC" id="3.6.1.55" evidence="12"/>
<evidence type="ECO:0000256" key="9">
    <source>
        <dbReference type="ARBA" id="ARBA00023204"/>
    </source>
</evidence>
<dbReference type="InterPro" id="IPR020476">
    <property type="entry name" value="Nudix_hydrolase"/>
</dbReference>